<dbReference type="Gene3D" id="3.40.605.10">
    <property type="entry name" value="Aldehyde Dehydrogenase, Chain A, domain 1"/>
    <property type="match status" value="1"/>
</dbReference>
<evidence type="ECO:0000256" key="1">
    <source>
        <dbReference type="ARBA" id="ARBA00023002"/>
    </source>
</evidence>
<dbReference type="InterPro" id="IPR016161">
    <property type="entry name" value="Ald_DH/histidinol_DH"/>
</dbReference>
<dbReference type="InterPro" id="IPR050740">
    <property type="entry name" value="Aldehyde_DH_Superfamily"/>
</dbReference>
<name>A0ABY5VCL3_9FIRM</name>
<evidence type="ECO:0000256" key="3">
    <source>
        <dbReference type="RuleBase" id="RU003345"/>
    </source>
</evidence>
<dbReference type="PROSITE" id="PS00687">
    <property type="entry name" value="ALDEHYDE_DEHYDR_GLU"/>
    <property type="match status" value="1"/>
</dbReference>
<reference evidence="5" key="1">
    <citation type="journal article" date="2022" name="Cell">
        <title>Design, construction, and in vivo augmentation of a complex gut microbiome.</title>
        <authorList>
            <person name="Cheng A.G."/>
            <person name="Ho P.Y."/>
            <person name="Aranda-Diaz A."/>
            <person name="Jain S."/>
            <person name="Yu F.B."/>
            <person name="Meng X."/>
            <person name="Wang M."/>
            <person name="Iakiviak M."/>
            <person name="Nagashima K."/>
            <person name="Zhao A."/>
            <person name="Murugkar P."/>
            <person name="Patil A."/>
            <person name="Atabakhsh K."/>
            <person name="Weakley A."/>
            <person name="Yan J."/>
            <person name="Brumbaugh A.R."/>
            <person name="Higginbottom S."/>
            <person name="Dimas A."/>
            <person name="Shiver A.L."/>
            <person name="Deutschbauer A."/>
            <person name="Neff N."/>
            <person name="Sonnenburg J.L."/>
            <person name="Huang K.C."/>
            <person name="Fischbach M.A."/>
        </authorList>
    </citation>
    <scope>NUCLEOTIDE SEQUENCE</scope>
    <source>
        <strain evidence="5">DSM 19829</strain>
    </source>
</reference>
<evidence type="ECO:0000313" key="5">
    <source>
        <dbReference type="EMBL" id="UWP57922.1"/>
    </source>
</evidence>
<organism evidence="5 6">
    <name type="scientific">Ruminococcus gauvreauii</name>
    <dbReference type="NCBI Taxonomy" id="438033"/>
    <lineage>
        <taxon>Bacteria</taxon>
        <taxon>Bacillati</taxon>
        <taxon>Bacillota</taxon>
        <taxon>Clostridia</taxon>
        <taxon>Eubacteriales</taxon>
        <taxon>Oscillospiraceae</taxon>
        <taxon>Ruminococcus</taxon>
    </lineage>
</organism>
<evidence type="ECO:0000256" key="2">
    <source>
        <dbReference type="PROSITE-ProRule" id="PRU10007"/>
    </source>
</evidence>
<dbReference type="PROSITE" id="PS00070">
    <property type="entry name" value="ALDEHYDE_DEHYDR_CYS"/>
    <property type="match status" value="1"/>
</dbReference>
<dbReference type="EMBL" id="CP102290">
    <property type="protein sequence ID" value="UWP57922.1"/>
    <property type="molecule type" value="Genomic_DNA"/>
</dbReference>
<feature type="domain" description="Aldehyde dehydrogenase" evidence="4">
    <location>
        <begin position="4"/>
        <end position="454"/>
    </location>
</feature>
<dbReference type="Pfam" id="PF00171">
    <property type="entry name" value="Aldedh"/>
    <property type="match status" value="1"/>
</dbReference>
<dbReference type="PANTHER" id="PTHR43353:SF5">
    <property type="entry name" value="SUCCINATE-SEMIALDEHYDE DEHYDROGENASE, MITOCHONDRIAL"/>
    <property type="match status" value="1"/>
</dbReference>
<sequence>MKLVVTNPQNNEVLDELQLTSKDELFVLADKAKEAQKAWARKSLYERSQVLYRFADLFEENIEALTRLSSLEMGKPYSQSLEEVAKVPQNIRGTIEYANHMYGEVMPDNDSDTKGDLIFTRRVPLGVVGCIIPFNYPIELTLLKVIPALIMGNAAIVKAPSSNPLAILRMGGILTEAGVPADLAPFIVCSREACTEAMVKNPKVDAIGLTGSTQAGIQMMKDAADCLKPMFLELGGNDPFVIFADADLDEAVEEMIGGRLFNTGQTCCAPKRFIVERPIIEELTEKLIARLRTVVRGDVLDPRTEISTLISESAAVTVEKQVQNAVAEGATVAFGGVREGAYYAPTVLTGVTKDMAIAKDDEIFGPVFPMIAFDTEEEAVEIANNSSYGLNGGVLSKDIMRAFHIANQIEVGSVVVNGHSAYRHIDQGHGGVKMSGLGREGISTSLEEFSQLKNYVLKGAFR</sequence>
<dbReference type="SUPFAM" id="SSF53720">
    <property type="entry name" value="ALDH-like"/>
    <property type="match status" value="1"/>
</dbReference>
<feature type="active site" evidence="2">
    <location>
        <position position="233"/>
    </location>
</feature>
<accession>A0ABY5VCL3</accession>
<dbReference type="PANTHER" id="PTHR43353">
    <property type="entry name" value="SUCCINATE-SEMIALDEHYDE DEHYDROGENASE, MITOCHONDRIAL"/>
    <property type="match status" value="1"/>
</dbReference>
<dbReference type="RefSeq" id="WP_044983204.1">
    <property type="nucleotide sequence ID" value="NZ_CABLBR010000011.1"/>
</dbReference>
<dbReference type="InterPro" id="IPR016162">
    <property type="entry name" value="Ald_DH_N"/>
</dbReference>
<comment type="similarity">
    <text evidence="3">Belongs to the aldehyde dehydrogenase family.</text>
</comment>
<evidence type="ECO:0000313" key="6">
    <source>
        <dbReference type="Proteomes" id="UP001060164"/>
    </source>
</evidence>
<dbReference type="Proteomes" id="UP001060164">
    <property type="component" value="Chromosome"/>
</dbReference>
<keyword evidence="6" id="KW-1185">Reference proteome</keyword>
<protein>
    <submittedName>
        <fullName evidence="5">Aldehyde dehydrogenase family protein</fullName>
    </submittedName>
</protein>
<keyword evidence="1 3" id="KW-0560">Oxidoreductase</keyword>
<dbReference type="InterPro" id="IPR016163">
    <property type="entry name" value="Ald_DH_C"/>
</dbReference>
<dbReference type="Gene3D" id="3.40.309.10">
    <property type="entry name" value="Aldehyde Dehydrogenase, Chain A, domain 2"/>
    <property type="match status" value="1"/>
</dbReference>
<dbReference type="CDD" id="cd07078">
    <property type="entry name" value="ALDH"/>
    <property type="match status" value="1"/>
</dbReference>
<gene>
    <name evidence="5" type="ORF">NQ502_10975</name>
</gene>
<dbReference type="InterPro" id="IPR015590">
    <property type="entry name" value="Aldehyde_DH_dom"/>
</dbReference>
<dbReference type="InterPro" id="IPR016160">
    <property type="entry name" value="Ald_DH_CS_CYS"/>
</dbReference>
<dbReference type="InterPro" id="IPR029510">
    <property type="entry name" value="Ald_DH_CS_GLU"/>
</dbReference>
<evidence type="ECO:0000259" key="4">
    <source>
        <dbReference type="Pfam" id="PF00171"/>
    </source>
</evidence>
<proteinExistence type="inferred from homology"/>